<dbReference type="GeneID" id="81355559"/>
<feature type="region of interest" description="Disordered" evidence="1">
    <location>
        <begin position="457"/>
        <end position="500"/>
    </location>
</feature>
<organism evidence="2 3">
    <name type="scientific">Penicillium argentinense</name>
    <dbReference type="NCBI Taxonomy" id="1131581"/>
    <lineage>
        <taxon>Eukaryota</taxon>
        <taxon>Fungi</taxon>
        <taxon>Dikarya</taxon>
        <taxon>Ascomycota</taxon>
        <taxon>Pezizomycotina</taxon>
        <taxon>Eurotiomycetes</taxon>
        <taxon>Eurotiomycetidae</taxon>
        <taxon>Eurotiales</taxon>
        <taxon>Aspergillaceae</taxon>
        <taxon>Penicillium</taxon>
    </lineage>
</organism>
<reference evidence="2" key="2">
    <citation type="journal article" date="2023" name="IMA Fungus">
        <title>Comparative genomic study of the Penicillium genus elucidates a diverse pangenome and 15 lateral gene transfer events.</title>
        <authorList>
            <person name="Petersen C."/>
            <person name="Sorensen T."/>
            <person name="Nielsen M.R."/>
            <person name="Sondergaard T.E."/>
            <person name="Sorensen J.L."/>
            <person name="Fitzpatrick D.A."/>
            <person name="Frisvad J.C."/>
            <person name="Nielsen K.L."/>
        </authorList>
    </citation>
    <scope>NUCLEOTIDE SEQUENCE</scope>
    <source>
        <strain evidence="2">IBT 30761</strain>
    </source>
</reference>
<keyword evidence="3" id="KW-1185">Reference proteome</keyword>
<reference evidence="2" key="1">
    <citation type="submission" date="2022-11" db="EMBL/GenBank/DDBJ databases">
        <authorList>
            <person name="Petersen C."/>
        </authorList>
    </citation>
    <scope>NUCLEOTIDE SEQUENCE</scope>
    <source>
        <strain evidence="2">IBT 30761</strain>
    </source>
</reference>
<feature type="compositionally biased region" description="Low complexity" evidence="1">
    <location>
        <begin position="738"/>
        <end position="777"/>
    </location>
</feature>
<feature type="region of interest" description="Disordered" evidence="1">
    <location>
        <begin position="393"/>
        <end position="422"/>
    </location>
</feature>
<accession>A0A9W9FNP9</accession>
<feature type="region of interest" description="Disordered" evidence="1">
    <location>
        <begin position="1"/>
        <end position="114"/>
    </location>
</feature>
<dbReference type="EMBL" id="JAPQKI010000004">
    <property type="protein sequence ID" value="KAJ5103557.1"/>
    <property type="molecule type" value="Genomic_DNA"/>
</dbReference>
<evidence type="ECO:0000256" key="1">
    <source>
        <dbReference type="SAM" id="MobiDB-lite"/>
    </source>
</evidence>
<gene>
    <name evidence="2" type="ORF">N7532_004086</name>
</gene>
<feature type="region of interest" description="Disordered" evidence="1">
    <location>
        <begin position="225"/>
        <end position="263"/>
    </location>
</feature>
<dbReference type="Proteomes" id="UP001149074">
    <property type="component" value="Unassembled WGS sequence"/>
</dbReference>
<dbReference type="OrthoDB" id="5394108at2759"/>
<feature type="compositionally biased region" description="Basic and acidic residues" evidence="1">
    <location>
        <begin position="227"/>
        <end position="245"/>
    </location>
</feature>
<feature type="compositionally biased region" description="Basic residues" evidence="1">
    <location>
        <begin position="53"/>
        <end position="77"/>
    </location>
</feature>
<comment type="caution">
    <text evidence="2">The sequence shown here is derived from an EMBL/GenBank/DDBJ whole genome shotgun (WGS) entry which is preliminary data.</text>
</comment>
<feature type="compositionally biased region" description="Basic and acidic residues" evidence="1">
    <location>
        <begin position="713"/>
        <end position="736"/>
    </location>
</feature>
<protein>
    <submittedName>
        <fullName evidence="2">Uncharacterized protein</fullName>
    </submittedName>
</protein>
<name>A0A9W9FNP9_9EURO</name>
<dbReference type="AlphaFoldDB" id="A0A9W9FNP9"/>
<feature type="region of interest" description="Disordered" evidence="1">
    <location>
        <begin position="518"/>
        <end position="814"/>
    </location>
</feature>
<proteinExistence type="predicted"/>
<feature type="compositionally biased region" description="Low complexity" evidence="1">
    <location>
        <begin position="78"/>
        <end position="89"/>
    </location>
</feature>
<feature type="compositionally biased region" description="Pro residues" evidence="1">
    <location>
        <begin position="790"/>
        <end position="803"/>
    </location>
</feature>
<dbReference type="RefSeq" id="XP_056476937.1">
    <property type="nucleotide sequence ID" value="XM_056616580.1"/>
</dbReference>
<evidence type="ECO:0000313" key="3">
    <source>
        <dbReference type="Proteomes" id="UP001149074"/>
    </source>
</evidence>
<feature type="compositionally biased region" description="Basic residues" evidence="1">
    <location>
        <begin position="246"/>
        <end position="262"/>
    </location>
</feature>
<evidence type="ECO:0000313" key="2">
    <source>
        <dbReference type="EMBL" id="KAJ5103557.1"/>
    </source>
</evidence>
<feature type="compositionally biased region" description="Basic and acidic residues" evidence="1">
    <location>
        <begin position="520"/>
        <end position="536"/>
    </location>
</feature>
<feature type="compositionally biased region" description="Low complexity" evidence="1">
    <location>
        <begin position="682"/>
        <end position="697"/>
    </location>
</feature>
<sequence>MRTRSKGPVSPNSYMTLDDKPARPRRTTRSTSAQLQESQEPRTDEGPSTSKTAKAKGRGKKQAAARRGQKKISRKSAKAASPEASSSPADTNEPVNSVIPSVEIDDKSGSPDLDDAVARECIPLRPTVGLSSAATFAVMGSFSPSLGSPADASTSPILVPRTPSLPELAVEEPSSIYYTPPEAPEGYEYRHSDEMMRLIDRLRRAGHPRVGPDSPYLFTSPPPKFLFKKEGGASPKKTEDVDRPTRVMKRQPRRRPPPRRLRASANSTLGRTIFRLPELLAQNEKLLRNGQGDIHHQHDNAPDSINQELTETAHVGAPVAPATDTASQVVADPAPVEGTPSSRVRWVFNEVSRRWTNIRDRISGNRPAEALRLPAAELVDSAPETLPFAAAEPVDRSTKADPSAAAAPVARRRRRAYSQPWSPPASFHDSLYPCGFDPELKARLYATIERHKAAQAEAAQAKAAQDKAAQDKAALADSPPQAQKRKREVSPTDDIPNPAGCSYGMDLDYFGFTDEEYDAEEKRRAAEEAKRTEAEHVAAGAPSAKKQRLGQWPRRWSTRPSTVRSAKDKLLSPSKRPGYVPSPCSYAVPELSPIDSSGLVAEDTAESELPPPAERKKSKKYKKPGTFEVPYSSDEEEASSPVPMDWVHDPKTPSEVARLHRALRSSHSSNPSPADIVSPTDIPMSDAPLSSSSPADISMEDAAEAANSAESTSIDRIRGKVEQFKPKTPSRLREALKSSINSNSNISSPPALTPADPTLDDTTPAAPVPSASAQEVPTPDTRTFASAPSPAAPTPSAPTPSAPAPALDVHTPDVTFLEAADTSPLPTGEGIDLDNLKWPEPISLIDQLRWNGMDLTDEDVAAADREWNDPVQRKRLIDEMMEVWNNGWENRPYKFA</sequence>